<dbReference type="InterPro" id="IPR035892">
    <property type="entry name" value="C2_domain_sf"/>
</dbReference>
<keyword evidence="2" id="KW-1133">Transmembrane helix</keyword>
<dbReference type="Pfam" id="PF00168">
    <property type="entry name" value="C2"/>
    <property type="match status" value="2"/>
</dbReference>
<keyword evidence="2" id="KW-0472">Membrane</keyword>
<feature type="transmembrane region" description="Helical" evidence="2">
    <location>
        <begin position="45"/>
        <end position="66"/>
    </location>
</feature>
<sequence>MYKDAEGERCLLLIISYDLCNDWICSIEIASTNFNGKMDSFQTTITSLAVVALLLLMVVFACHYLGPRATAWVRSNREEKIGLSKSKLFNANGYMIHSGSDFLLSSSGSFKRFDSIDRDYKQVGQSSLTLPAWNLPQNDIPPQPLRPAPAPAPSQISTKPKTPPQDTKPPNKQRSLDSVEHLASTVIPRPVAKRQLSSPAKSPNGAKEQLPINLSETVSKIQNGYKTSSTNPFLNGTLRSLHELPDNQKNSGHTEKRELELLHKSNIKNPFTVDCVQKAKECSNANIFTQPAPKTDVDSKLFFDFEPAKITSLLDRSSLTEPPRETINSVSSSPHGTIIEECEEKQTSPDSLFTETQKQPEPPSKDTFNDIEKLLKTNFRNRSFSETEVTDGDLHKIFSRNGEFIKTPSGLSCTNPFLDKSTMHKTFSEDHLTKNGNQTWSFGRSLLRQESSISLGRHNTSQTSLDSERGSMDSINLQRAISCDSVSSESSVVLADLEQVAPAVTGMLCVGLQYDKNTSTEEGVELIVTVMEAKELIGPLNVEYFDTFVRIYLVPDEATAMQTKIFKNSSSPSYNETFCFWINKKRSRRSLWFHLYHSGNAHTLIGEAELQIGDVTRPLTTWLPLSDSRQSSNNWGELMFSLSYLPTAERLTVVVVKGRNLKLDQDGREAIDLQNIFVKVYLLKNDKKVSKKKTSLKRADRCPIFNESMIFSIPPYVLNSIQLRLTAVCVSDTEMFPIGHVIVGGNTSGKGLRHWHQMLSSLRKPVAMWHALRQTNHRKNDRM</sequence>
<protein>
    <recommendedName>
        <fullName evidence="3">C2 domain-containing protein</fullName>
    </recommendedName>
</protein>
<dbReference type="GO" id="GO:0098793">
    <property type="term" value="C:presynapse"/>
    <property type="evidence" value="ECO:0007669"/>
    <property type="project" value="GOC"/>
</dbReference>
<gene>
    <name evidence="4" type="ORF">HERILL_LOCUS13440</name>
</gene>
<evidence type="ECO:0000256" key="1">
    <source>
        <dbReference type="SAM" id="MobiDB-lite"/>
    </source>
</evidence>
<keyword evidence="5" id="KW-1185">Reference proteome</keyword>
<feature type="compositionally biased region" description="Basic and acidic residues" evidence="1">
    <location>
        <begin position="240"/>
        <end position="253"/>
    </location>
</feature>
<name>A0A7R8V1P4_HERIL</name>
<dbReference type="PANTHER" id="PTHR10024:SF252">
    <property type="entry name" value="SYNAPTOTAGMIN-12"/>
    <property type="match status" value="1"/>
</dbReference>
<accession>A0A7R8V1P4</accession>
<keyword evidence="2" id="KW-0812">Transmembrane</keyword>
<feature type="domain" description="C2" evidence="3">
    <location>
        <begin position="634"/>
        <end position="770"/>
    </location>
</feature>
<feature type="region of interest" description="Disordered" evidence="1">
    <location>
        <begin position="317"/>
        <end position="368"/>
    </location>
</feature>
<dbReference type="EMBL" id="LR899013">
    <property type="protein sequence ID" value="CAD7090988.1"/>
    <property type="molecule type" value="Genomic_DNA"/>
</dbReference>
<dbReference type="GO" id="GO:0030276">
    <property type="term" value="F:clathrin binding"/>
    <property type="evidence" value="ECO:0007669"/>
    <property type="project" value="TreeGrafter"/>
</dbReference>
<feature type="region of interest" description="Disordered" evidence="1">
    <location>
        <begin position="131"/>
        <end position="212"/>
    </location>
</feature>
<feature type="compositionally biased region" description="Polar residues" evidence="1">
    <location>
        <begin position="317"/>
        <end position="335"/>
    </location>
</feature>
<dbReference type="GO" id="GO:0005509">
    <property type="term" value="F:calcium ion binding"/>
    <property type="evidence" value="ECO:0007669"/>
    <property type="project" value="TreeGrafter"/>
</dbReference>
<feature type="domain" description="C2" evidence="3">
    <location>
        <begin position="504"/>
        <end position="627"/>
    </location>
</feature>
<dbReference type="GO" id="GO:0000149">
    <property type="term" value="F:SNARE binding"/>
    <property type="evidence" value="ECO:0007669"/>
    <property type="project" value="TreeGrafter"/>
</dbReference>
<dbReference type="GO" id="GO:0048488">
    <property type="term" value="P:synaptic vesicle endocytosis"/>
    <property type="evidence" value="ECO:0007669"/>
    <property type="project" value="TreeGrafter"/>
</dbReference>
<feature type="compositionally biased region" description="Polar residues" evidence="1">
    <location>
        <begin position="225"/>
        <end position="238"/>
    </location>
</feature>
<organism evidence="4 5">
    <name type="scientific">Hermetia illucens</name>
    <name type="common">Black soldier fly</name>
    <dbReference type="NCBI Taxonomy" id="343691"/>
    <lineage>
        <taxon>Eukaryota</taxon>
        <taxon>Metazoa</taxon>
        <taxon>Ecdysozoa</taxon>
        <taxon>Arthropoda</taxon>
        <taxon>Hexapoda</taxon>
        <taxon>Insecta</taxon>
        <taxon>Pterygota</taxon>
        <taxon>Neoptera</taxon>
        <taxon>Endopterygota</taxon>
        <taxon>Diptera</taxon>
        <taxon>Brachycera</taxon>
        <taxon>Stratiomyomorpha</taxon>
        <taxon>Stratiomyidae</taxon>
        <taxon>Hermetiinae</taxon>
        <taxon>Hermetia</taxon>
    </lineage>
</organism>
<dbReference type="SMART" id="SM00239">
    <property type="entry name" value="C2"/>
    <property type="match status" value="2"/>
</dbReference>
<feature type="compositionally biased region" description="Pro residues" evidence="1">
    <location>
        <begin position="139"/>
        <end position="152"/>
    </location>
</feature>
<evidence type="ECO:0000313" key="5">
    <source>
        <dbReference type="Proteomes" id="UP000594454"/>
    </source>
</evidence>
<dbReference type="OrthoDB" id="67700at2759"/>
<feature type="compositionally biased region" description="Polar residues" evidence="1">
    <location>
        <begin position="348"/>
        <end position="359"/>
    </location>
</feature>
<dbReference type="Proteomes" id="UP000594454">
    <property type="component" value="Chromosome 5"/>
</dbReference>
<proteinExistence type="predicted"/>
<evidence type="ECO:0000256" key="2">
    <source>
        <dbReference type="SAM" id="Phobius"/>
    </source>
</evidence>
<feature type="region of interest" description="Disordered" evidence="1">
    <location>
        <begin position="225"/>
        <end position="253"/>
    </location>
</feature>
<dbReference type="InterPro" id="IPR000008">
    <property type="entry name" value="C2_dom"/>
</dbReference>
<dbReference type="SUPFAM" id="SSF49562">
    <property type="entry name" value="C2 domain (Calcium/lipid-binding domain, CaLB)"/>
    <property type="match status" value="2"/>
</dbReference>
<dbReference type="InParanoid" id="A0A7R8V1P4"/>
<dbReference type="GO" id="GO:0005886">
    <property type="term" value="C:plasma membrane"/>
    <property type="evidence" value="ECO:0007669"/>
    <property type="project" value="TreeGrafter"/>
</dbReference>
<evidence type="ECO:0000313" key="4">
    <source>
        <dbReference type="EMBL" id="CAD7090988.1"/>
    </source>
</evidence>
<dbReference type="FunFam" id="2.60.40.150:FF:000294">
    <property type="entry name" value="Synaptotagmin 1-like Protein"/>
    <property type="match status" value="1"/>
</dbReference>
<dbReference type="PANTHER" id="PTHR10024">
    <property type="entry name" value="SYNAPTOTAGMIN"/>
    <property type="match status" value="1"/>
</dbReference>
<evidence type="ECO:0000259" key="3">
    <source>
        <dbReference type="PROSITE" id="PS50004"/>
    </source>
</evidence>
<dbReference type="GO" id="GO:0048791">
    <property type="term" value="P:calcium ion-regulated exocytosis of neurotransmitter"/>
    <property type="evidence" value="ECO:0007669"/>
    <property type="project" value="TreeGrafter"/>
</dbReference>
<dbReference type="AlphaFoldDB" id="A0A7R8V1P4"/>
<dbReference type="GO" id="GO:0005544">
    <property type="term" value="F:calcium-dependent phospholipid binding"/>
    <property type="evidence" value="ECO:0007669"/>
    <property type="project" value="TreeGrafter"/>
</dbReference>
<dbReference type="GO" id="GO:0070382">
    <property type="term" value="C:exocytic vesicle"/>
    <property type="evidence" value="ECO:0007669"/>
    <property type="project" value="TreeGrafter"/>
</dbReference>
<reference evidence="4 5" key="1">
    <citation type="submission" date="2020-11" db="EMBL/GenBank/DDBJ databases">
        <authorList>
            <person name="Wallbank WR R."/>
            <person name="Pardo Diaz C."/>
            <person name="Kozak K."/>
            <person name="Martin S."/>
            <person name="Jiggins C."/>
            <person name="Moest M."/>
            <person name="Warren A I."/>
            <person name="Generalovic N T."/>
            <person name="Byers J.R.P. K."/>
            <person name="Montejo-Kovacevich G."/>
            <person name="Yen C E."/>
        </authorList>
    </citation>
    <scope>NUCLEOTIDE SEQUENCE [LARGE SCALE GENOMIC DNA]</scope>
</reference>
<dbReference type="Gene3D" id="2.60.40.150">
    <property type="entry name" value="C2 domain"/>
    <property type="match status" value="2"/>
</dbReference>
<dbReference type="GO" id="GO:0001786">
    <property type="term" value="F:phosphatidylserine binding"/>
    <property type="evidence" value="ECO:0007669"/>
    <property type="project" value="TreeGrafter"/>
</dbReference>
<dbReference type="FunCoup" id="A0A7R8V1P4">
    <property type="interactions" value="18"/>
</dbReference>
<dbReference type="PROSITE" id="PS50004">
    <property type="entry name" value="C2"/>
    <property type="match status" value="2"/>
</dbReference>